<dbReference type="EMBL" id="VBUC01000020">
    <property type="protein sequence ID" value="TLS97609.1"/>
    <property type="molecule type" value="Genomic_DNA"/>
</dbReference>
<name>A0ABY2V319_9BACT</name>
<dbReference type="SUPFAM" id="SSF47598">
    <property type="entry name" value="Ribbon-helix-helix"/>
    <property type="match status" value="1"/>
</dbReference>
<gene>
    <name evidence="2" type="ORF">FE247_08345</name>
</gene>
<organism evidence="2 3">
    <name type="scientific">Aliarcobacter cibarius</name>
    <dbReference type="NCBI Taxonomy" id="255507"/>
    <lineage>
        <taxon>Bacteria</taxon>
        <taxon>Pseudomonadati</taxon>
        <taxon>Campylobacterota</taxon>
        <taxon>Epsilonproteobacteria</taxon>
        <taxon>Campylobacterales</taxon>
        <taxon>Arcobacteraceae</taxon>
        <taxon>Aliarcobacter</taxon>
    </lineage>
</organism>
<sequence length="75" mass="8744">MKKAINLRIDESLLEELDVYAKELDRTRTYLIEKAVSNYFDTLDEMISDKRIDDIKTGKSEMFTLEDVAIQLGLK</sequence>
<dbReference type="InterPro" id="IPR013321">
    <property type="entry name" value="Arc_rbn_hlx_hlx"/>
</dbReference>
<keyword evidence="3" id="KW-1185">Reference proteome</keyword>
<proteinExistence type="predicted"/>
<accession>A0ABY2V319</accession>
<dbReference type="InterPro" id="IPR010985">
    <property type="entry name" value="Ribbon_hlx_hlx"/>
</dbReference>
<evidence type="ECO:0000259" key="1">
    <source>
        <dbReference type="Pfam" id="PF01402"/>
    </source>
</evidence>
<evidence type="ECO:0000313" key="2">
    <source>
        <dbReference type="EMBL" id="TLS97609.1"/>
    </source>
</evidence>
<dbReference type="InterPro" id="IPR002145">
    <property type="entry name" value="CopG"/>
</dbReference>
<dbReference type="Proteomes" id="UP000305417">
    <property type="component" value="Unassembled WGS sequence"/>
</dbReference>
<dbReference type="RefSeq" id="WP_138108970.1">
    <property type="nucleotide sequence ID" value="NZ_CP043857.1"/>
</dbReference>
<dbReference type="Gene3D" id="1.10.1220.10">
    <property type="entry name" value="Met repressor-like"/>
    <property type="match status" value="1"/>
</dbReference>
<comment type="caution">
    <text evidence="2">The sequence shown here is derived from an EMBL/GenBank/DDBJ whole genome shotgun (WGS) entry which is preliminary data.</text>
</comment>
<dbReference type="Pfam" id="PF01402">
    <property type="entry name" value="RHH_1"/>
    <property type="match status" value="1"/>
</dbReference>
<protein>
    <submittedName>
        <fullName evidence="2">Ribbon-helix-helix protein, CopG family</fullName>
    </submittedName>
</protein>
<reference evidence="2 3" key="1">
    <citation type="submission" date="2019-05" db="EMBL/GenBank/DDBJ databases">
        <title>Arcobacter cibarius and Arcobacter thereius providing challenges in identification an antibiotic susceptibility and Quinolone resistance.</title>
        <authorList>
            <person name="Busch A."/>
            <person name="Hanel I."/>
            <person name="Hotzel H."/>
            <person name="Tomaso H."/>
        </authorList>
    </citation>
    <scope>NUCLEOTIDE SEQUENCE [LARGE SCALE GENOMIC DNA]</scope>
    <source>
        <strain evidence="2 3">16CS0831-2</strain>
    </source>
</reference>
<feature type="domain" description="Ribbon-helix-helix protein CopG" evidence="1">
    <location>
        <begin position="3"/>
        <end position="40"/>
    </location>
</feature>
<evidence type="ECO:0000313" key="3">
    <source>
        <dbReference type="Proteomes" id="UP000305417"/>
    </source>
</evidence>